<accession>A0AAN7UG13</accession>
<protein>
    <submittedName>
        <fullName evidence="1">Uncharacterized protein</fullName>
    </submittedName>
</protein>
<organism evidence="1 2">
    <name type="scientific">Dictyostelium firmibasis</name>
    <dbReference type="NCBI Taxonomy" id="79012"/>
    <lineage>
        <taxon>Eukaryota</taxon>
        <taxon>Amoebozoa</taxon>
        <taxon>Evosea</taxon>
        <taxon>Eumycetozoa</taxon>
        <taxon>Dictyostelia</taxon>
        <taxon>Dictyosteliales</taxon>
        <taxon>Dictyosteliaceae</taxon>
        <taxon>Dictyostelium</taxon>
    </lineage>
</organism>
<dbReference type="EMBL" id="JAVFKY010000002">
    <property type="protein sequence ID" value="KAK5580938.1"/>
    <property type="molecule type" value="Genomic_DNA"/>
</dbReference>
<keyword evidence="2" id="KW-1185">Reference proteome</keyword>
<sequence>MVSVLNIIKNKFKVRIETIYQLNEALENKDLSSVEFDNKETWLTKNPLEEQNDFKNITHPSQLDNLENDNYHISSDLVFIILKEKLKEIEQLKQIIKSKDFDLNCKTAYGER</sequence>
<evidence type="ECO:0000313" key="2">
    <source>
        <dbReference type="Proteomes" id="UP001344447"/>
    </source>
</evidence>
<gene>
    <name evidence="1" type="ORF">RB653_000965</name>
</gene>
<evidence type="ECO:0000313" key="1">
    <source>
        <dbReference type="EMBL" id="KAK5580938.1"/>
    </source>
</evidence>
<name>A0AAN7UG13_9MYCE</name>
<dbReference type="Proteomes" id="UP001344447">
    <property type="component" value="Unassembled WGS sequence"/>
</dbReference>
<comment type="caution">
    <text evidence="1">The sequence shown here is derived from an EMBL/GenBank/DDBJ whole genome shotgun (WGS) entry which is preliminary data.</text>
</comment>
<reference evidence="1 2" key="1">
    <citation type="submission" date="2023-11" db="EMBL/GenBank/DDBJ databases">
        <title>Dfirmibasis_genome.</title>
        <authorList>
            <person name="Edelbroek B."/>
            <person name="Kjellin J."/>
            <person name="Jerlstrom-Hultqvist J."/>
            <person name="Soderbom F."/>
        </authorList>
    </citation>
    <scope>NUCLEOTIDE SEQUENCE [LARGE SCALE GENOMIC DNA]</scope>
    <source>
        <strain evidence="1 2">TNS-C-14</strain>
    </source>
</reference>
<dbReference type="AlphaFoldDB" id="A0AAN7UG13"/>
<proteinExistence type="predicted"/>